<dbReference type="Pfam" id="PF00328">
    <property type="entry name" value="His_Phos_2"/>
    <property type="match status" value="1"/>
</dbReference>
<dbReference type="GO" id="GO:0016791">
    <property type="term" value="F:phosphatase activity"/>
    <property type="evidence" value="ECO:0007669"/>
    <property type="project" value="TreeGrafter"/>
</dbReference>
<dbReference type="GeneID" id="63787063"/>
<protein>
    <submittedName>
        <fullName evidence="2">Phosphoglycerate mutase-like protein</fullName>
    </submittedName>
</protein>
<keyword evidence="3" id="KW-1185">Reference proteome</keyword>
<dbReference type="Gene3D" id="3.40.50.1240">
    <property type="entry name" value="Phosphoglycerate mutase-like"/>
    <property type="match status" value="1"/>
</dbReference>
<comment type="caution">
    <text evidence="2">The sequence shown here is derived from an EMBL/GenBank/DDBJ whole genome shotgun (WGS) entry which is preliminary data.</text>
</comment>
<sequence>MTSLQGTLEGVVLLTRHGDRTRFYQNPEAGYAGTNTHITPLGEAQTYNTGQYIRSRYIDAKSSSQITGISVDTIDLAQLTVTCDAATEANVIVLSAYSMWQGIYPASPLSNVTLANGTLVTSPLGGQQYVPMETVEFEQSPLLEAFASCPAYTANLNAFYNSAEYTAKSALEKPFRDSLTTIVDGRNTTLKDMYNVYDFINVNQIYNATFKQELDNSTLAKASDLANWLSYRVFTGSSISSIGNVAGRGMMSQIIEAMADIADTTTPRKIKHYSLSYKPFLSLFNMTGAAQSAPELQAVPAYSSMAAFELRNISSELFINLVFRNGSDAGTQAVSYPILGQQQIKMSEFIATFNSSAIHSTLEWCKHQWLR</sequence>
<dbReference type="OrthoDB" id="258392at2759"/>
<dbReference type="PANTHER" id="PTHR11567:SF142">
    <property type="entry name" value="PHOSPHOGLYCERATE MUTASE-LIKE PROTEIN"/>
    <property type="match status" value="1"/>
</dbReference>
<reference evidence="2 3" key="1">
    <citation type="submission" date="2016-07" db="EMBL/GenBank/DDBJ databases">
        <title>Pervasive Adenine N6-methylation of Active Genes in Fungi.</title>
        <authorList>
            <consortium name="DOE Joint Genome Institute"/>
            <person name="Mondo S.J."/>
            <person name="Dannebaum R.O."/>
            <person name="Kuo R.C."/>
            <person name="Labutti K."/>
            <person name="Haridas S."/>
            <person name="Kuo A."/>
            <person name="Salamov A."/>
            <person name="Ahrendt S.R."/>
            <person name="Lipzen A."/>
            <person name="Sullivan W."/>
            <person name="Andreopoulos W.B."/>
            <person name="Clum A."/>
            <person name="Lindquist E."/>
            <person name="Daum C."/>
            <person name="Ramamoorthy G.K."/>
            <person name="Gryganskyi A."/>
            <person name="Culley D."/>
            <person name="Magnuson J.K."/>
            <person name="James T.Y."/>
            <person name="O'Malley M.A."/>
            <person name="Stajich J.E."/>
            <person name="Spatafora J.W."/>
            <person name="Visel A."/>
            <person name="Grigoriev I.V."/>
        </authorList>
    </citation>
    <scope>NUCLEOTIDE SEQUENCE [LARGE SCALE GENOMIC DNA]</scope>
    <source>
        <strain evidence="2 3">12-1054</strain>
    </source>
</reference>
<dbReference type="InterPro" id="IPR029033">
    <property type="entry name" value="His_PPase_superfam"/>
</dbReference>
<dbReference type="EMBL" id="MCFI01000007">
    <property type="protein sequence ID" value="ORY83664.1"/>
    <property type="molecule type" value="Genomic_DNA"/>
</dbReference>
<dbReference type="PANTHER" id="PTHR11567">
    <property type="entry name" value="ACID PHOSPHATASE-RELATED"/>
    <property type="match status" value="1"/>
</dbReference>
<evidence type="ECO:0000313" key="2">
    <source>
        <dbReference type="EMBL" id="ORY83664.1"/>
    </source>
</evidence>
<accession>A0A1Y2FJW3</accession>
<dbReference type="InterPro" id="IPR000560">
    <property type="entry name" value="His_Pase_clade-2"/>
</dbReference>
<gene>
    <name evidence="2" type="ORF">BCR37DRAFT_386700</name>
</gene>
<dbReference type="SUPFAM" id="SSF53254">
    <property type="entry name" value="Phosphoglycerate mutase-like"/>
    <property type="match status" value="1"/>
</dbReference>
<dbReference type="STRING" id="56484.A0A1Y2FJW3"/>
<comment type="similarity">
    <text evidence="1">Belongs to the histidine acid phosphatase family.</text>
</comment>
<evidence type="ECO:0000256" key="1">
    <source>
        <dbReference type="ARBA" id="ARBA00005375"/>
    </source>
</evidence>
<dbReference type="Proteomes" id="UP000193685">
    <property type="component" value="Unassembled WGS sequence"/>
</dbReference>
<dbReference type="OMA" id="WHEYNVF"/>
<name>A0A1Y2FJW3_PROLT</name>
<dbReference type="RefSeq" id="XP_040725959.1">
    <property type="nucleotide sequence ID" value="XM_040870464.1"/>
</dbReference>
<organism evidence="2 3">
    <name type="scientific">Protomyces lactucae-debilis</name>
    <dbReference type="NCBI Taxonomy" id="2754530"/>
    <lineage>
        <taxon>Eukaryota</taxon>
        <taxon>Fungi</taxon>
        <taxon>Dikarya</taxon>
        <taxon>Ascomycota</taxon>
        <taxon>Taphrinomycotina</taxon>
        <taxon>Taphrinomycetes</taxon>
        <taxon>Taphrinales</taxon>
        <taxon>Protomycetaceae</taxon>
        <taxon>Protomyces</taxon>
    </lineage>
</organism>
<dbReference type="InterPro" id="IPR050645">
    <property type="entry name" value="Histidine_acid_phosphatase"/>
</dbReference>
<dbReference type="AlphaFoldDB" id="A0A1Y2FJW3"/>
<proteinExistence type="inferred from homology"/>
<evidence type="ECO:0000313" key="3">
    <source>
        <dbReference type="Proteomes" id="UP000193685"/>
    </source>
</evidence>